<reference evidence="1" key="2">
    <citation type="journal article" date="2015" name="Data Brief">
        <title>Shoot transcriptome of the giant reed, Arundo donax.</title>
        <authorList>
            <person name="Barrero R.A."/>
            <person name="Guerrero F.D."/>
            <person name="Moolhuijzen P."/>
            <person name="Goolsby J.A."/>
            <person name="Tidwell J."/>
            <person name="Bellgard S.E."/>
            <person name="Bellgard M.I."/>
        </authorList>
    </citation>
    <scope>NUCLEOTIDE SEQUENCE</scope>
    <source>
        <tissue evidence="1">Shoot tissue taken approximately 20 cm above the soil surface</tissue>
    </source>
</reference>
<dbReference type="EMBL" id="GBRH01277146">
    <property type="protein sequence ID" value="JAD20749.1"/>
    <property type="molecule type" value="Transcribed_RNA"/>
</dbReference>
<reference evidence="1" key="1">
    <citation type="submission" date="2014-09" db="EMBL/GenBank/DDBJ databases">
        <authorList>
            <person name="Magalhaes I.L.F."/>
            <person name="Oliveira U."/>
            <person name="Santos F.R."/>
            <person name="Vidigal T.H.D.A."/>
            <person name="Brescovit A.D."/>
            <person name="Santos A.J."/>
        </authorList>
    </citation>
    <scope>NUCLEOTIDE SEQUENCE</scope>
    <source>
        <tissue evidence="1">Shoot tissue taken approximately 20 cm above the soil surface</tissue>
    </source>
</reference>
<name>A0A0A8Y4D2_ARUDO</name>
<proteinExistence type="predicted"/>
<evidence type="ECO:0000313" key="1">
    <source>
        <dbReference type="EMBL" id="JAD20749.1"/>
    </source>
</evidence>
<dbReference type="AlphaFoldDB" id="A0A0A8Y4D2"/>
<accession>A0A0A8Y4D2</accession>
<protein>
    <submittedName>
        <fullName evidence="1">Uncharacterized protein</fullName>
    </submittedName>
</protein>
<sequence>MHPHLSLDVGEEQLQYMVQMPMPHIGKLDNHLAPSGLI</sequence>
<organism evidence="1">
    <name type="scientific">Arundo donax</name>
    <name type="common">Giant reed</name>
    <name type="synonym">Donax arundinaceus</name>
    <dbReference type="NCBI Taxonomy" id="35708"/>
    <lineage>
        <taxon>Eukaryota</taxon>
        <taxon>Viridiplantae</taxon>
        <taxon>Streptophyta</taxon>
        <taxon>Embryophyta</taxon>
        <taxon>Tracheophyta</taxon>
        <taxon>Spermatophyta</taxon>
        <taxon>Magnoliopsida</taxon>
        <taxon>Liliopsida</taxon>
        <taxon>Poales</taxon>
        <taxon>Poaceae</taxon>
        <taxon>PACMAD clade</taxon>
        <taxon>Arundinoideae</taxon>
        <taxon>Arundineae</taxon>
        <taxon>Arundo</taxon>
    </lineage>
</organism>